<evidence type="ECO:0000256" key="3">
    <source>
        <dbReference type="PROSITE-ProRule" id="PRU00221"/>
    </source>
</evidence>
<dbReference type="PANTHER" id="PTHR13720:SF33">
    <property type="entry name" value="HELP DOMAIN-CONTAINING PROTEIN"/>
    <property type="match status" value="1"/>
</dbReference>
<dbReference type="Pfam" id="PF00400">
    <property type="entry name" value="WD40"/>
    <property type="match status" value="1"/>
</dbReference>
<feature type="compositionally biased region" description="Acidic residues" evidence="4">
    <location>
        <begin position="709"/>
        <end position="719"/>
    </location>
</feature>
<evidence type="ECO:0000256" key="1">
    <source>
        <dbReference type="ARBA" id="ARBA00022574"/>
    </source>
</evidence>
<comment type="caution">
    <text evidence="6">The sequence shown here is derived from an EMBL/GenBank/DDBJ whole genome shotgun (WGS) entry which is preliminary data.</text>
</comment>
<proteinExistence type="predicted"/>
<dbReference type="SMART" id="SM00320">
    <property type="entry name" value="WD40"/>
    <property type="match status" value="7"/>
</dbReference>
<keyword evidence="1 3" id="KW-0853">WD repeat</keyword>
<feature type="region of interest" description="Disordered" evidence="4">
    <location>
        <begin position="454"/>
        <end position="474"/>
    </location>
</feature>
<dbReference type="GO" id="GO:0008017">
    <property type="term" value="F:microtubule binding"/>
    <property type="evidence" value="ECO:0007669"/>
    <property type="project" value="TreeGrafter"/>
</dbReference>
<evidence type="ECO:0000313" key="7">
    <source>
        <dbReference type="Proteomes" id="UP001190700"/>
    </source>
</evidence>
<dbReference type="InterPro" id="IPR001680">
    <property type="entry name" value="WD40_rpt"/>
</dbReference>
<dbReference type="PANTHER" id="PTHR13720">
    <property type="entry name" value="WD-40 REPEAT PROTEIN"/>
    <property type="match status" value="1"/>
</dbReference>
<organism evidence="6 7">
    <name type="scientific">Cymbomonas tetramitiformis</name>
    <dbReference type="NCBI Taxonomy" id="36881"/>
    <lineage>
        <taxon>Eukaryota</taxon>
        <taxon>Viridiplantae</taxon>
        <taxon>Chlorophyta</taxon>
        <taxon>Pyramimonadophyceae</taxon>
        <taxon>Pyramimonadales</taxon>
        <taxon>Pyramimonadaceae</taxon>
        <taxon>Cymbomonas</taxon>
    </lineage>
</organism>
<evidence type="ECO:0000256" key="4">
    <source>
        <dbReference type="SAM" id="MobiDB-lite"/>
    </source>
</evidence>
<keyword evidence="7" id="KW-1185">Reference proteome</keyword>
<evidence type="ECO:0000313" key="6">
    <source>
        <dbReference type="EMBL" id="KAK3276729.1"/>
    </source>
</evidence>
<dbReference type="Proteomes" id="UP001190700">
    <property type="component" value="Unassembled WGS sequence"/>
</dbReference>
<feature type="repeat" description="WD" evidence="3">
    <location>
        <begin position="299"/>
        <end position="340"/>
    </location>
</feature>
<protein>
    <recommendedName>
        <fullName evidence="5">EML-like second beta-propeller domain-containing protein</fullName>
    </recommendedName>
</protein>
<dbReference type="InterPro" id="IPR015943">
    <property type="entry name" value="WD40/YVTN_repeat-like_dom_sf"/>
</dbReference>
<dbReference type="SUPFAM" id="SSF50978">
    <property type="entry name" value="WD40 repeat-like"/>
    <property type="match status" value="1"/>
</dbReference>
<keyword evidence="2" id="KW-0677">Repeat</keyword>
<feature type="domain" description="EML-like second beta-propeller" evidence="5">
    <location>
        <begin position="176"/>
        <end position="442"/>
    </location>
</feature>
<gene>
    <name evidence="6" type="ORF">CYMTET_15223</name>
</gene>
<dbReference type="InterPro" id="IPR036322">
    <property type="entry name" value="WD40_repeat_dom_sf"/>
</dbReference>
<feature type="compositionally biased region" description="Basic and acidic residues" evidence="4">
    <location>
        <begin position="661"/>
        <end position="672"/>
    </location>
</feature>
<name>A0AAE0GEP0_9CHLO</name>
<dbReference type="FunFam" id="2.130.10.10:FF:000320">
    <property type="entry name" value="echinoderm microtubule-associated protein-like 6"/>
    <property type="match status" value="1"/>
</dbReference>
<accession>A0AAE0GEP0</accession>
<dbReference type="PROSITE" id="PS50082">
    <property type="entry name" value="WD_REPEATS_2"/>
    <property type="match status" value="1"/>
</dbReference>
<dbReference type="Gene3D" id="2.130.10.10">
    <property type="entry name" value="YVTN repeat-like/Quinoprotein amine dehydrogenase"/>
    <property type="match status" value="2"/>
</dbReference>
<evidence type="ECO:0000256" key="2">
    <source>
        <dbReference type="ARBA" id="ARBA00022737"/>
    </source>
</evidence>
<feature type="compositionally biased region" description="Low complexity" evidence="4">
    <location>
        <begin position="639"/>
        <end position="648"/>
    </location>
</feature>
<reference evidence="6 7" key="1">
    <citation type="journal article" date="2015" name="Genome Biol. Evol.">
        <title>Comparative Genomics of a Bacterivorous Green Alga Reveals Evolutionary Causalities and Consequences of Phago-Mixotrophic Mode of Nutrition.</title>
        <authorList>
            <person name="Burns J.A."/>
            <person name="Paasch A."/>
            <person name="Narechania A."/>
            <person name="Kim E."/>
        </authorList>
    </citation>
    <scope>NUCLEOTIDE SEQUENCE [LARGE SCALE GENOMIC DNA]</scope>
    <source>
        <strain evidence="6 7">PLY_AMNH</strain>
    </source>
</reference>
<dbReference type="InterPro" id="IPR050630">
    <property type="entry name" value="WD_repeat_EMAP"/>
</dbReference>
<feature type="compositionally biased region" description="Basic and acidic residues" evidence="4">
    <location>
        <begin position="462"/>
        <end position="471"/>
    </location>
</feature>
<dbReference type="Pfam" id="PF23414">
    <property type="entry name" value="Beta-prop_EML_2"/>
    <property type="match status" value="1"/>
</dbReference>
<sequence length="748" mass="81004">MSSYQSSSCTFSKCPMQNVVSAEFLKPPAAGSEGLLATGMPSGEIYLWKLGESGGKAVRTIMAHKSGPSVVLPDGQQTFHGLRCLKLRADHRTLLSAGADGCVHQWDVADGNLTVDRLQKTIQLPVPFKNDPPPVLRALDSLPGSDVFVAGSNKCDVWEVDETPEPLIFGHSADLYQVAWHPRFPEIFATACESTRVCLFDAAKRALIRNTNVGFQARSVCFSQQPVGGSHHLAIGGKSGRVKIVDEPTLQTLCSIKECNSAIDDLKYSPDNSLLATASHDTFIDLFNVEQGYQHVARCKGHSSTVRHLDWSTDSALLQSNCSGYEILYWDAETGKQVLANQRDTAWHTWTCILGFPVMGIWPEGADGTDINSSCRSAGAGYLATCDDSGIVRLYNYPCVVEKAPAREYYGHSAHVMCVRFSAGNEKVLTAGGRDRAVFQYRFIQTGALEAVGRRQTAGEGEEPHAAHSRGEGFPVHYAQLKDEVVDLKGMEAGVDGHGGGGGTAWGWGVNGVELGRERARVAGAGERGSPRNLVPGRASGPPLPPGNPPSYRQESEPEPEALTAWERGQVARERAAERSVAQPSSAERDRPAPVPNHPLRGSVRSSQESAPSKSNSWKAPKASAPTIKDRQAKGKQEVMAAAQQMVQSGEFDRLLMNASGDRDWPANRRQAEEEEEEEEDDEDQFVVHNVRKSAVGASGTQIDPLPQVDEEHDEEEDNMPSRFHDGNITASESEDEGEGAPAGPIYV</sequence>
<dbReference type="EMBL" id="LGRX02006411">
    <property type="protein sequence ID" value="KAK3276729.1"/>
    <property type="molecule type" value="Genomic_DNA"/>
</dbReference>
<evidence type="ECO:0000259" key="5">
    <source>
        <dbReference type="Pfam" id="PF23414"/>
    </source>
</evidence>
<feature type="region of interest" description="Disordered" evidence="4">
    <location>
        <begin position="523"/>
        <end position="748"/>
    </location>
</feature>
<dbReference type="InterPro" id="IPR055442">
    <property type="entry name" value="Beta-prop_EML-like_2nd"/>
</dbReference>
<dbReference type="AlphaFoldDB" id="A0AAE0GEP0"/>
<feature type="compositionally biased region" description="Polar residues" evidence="4">
    <location>
        <begin position="604"/>
        <end position="618"/>
    </location>
</feature>
<feature type="compositionally biased region" description="Basic and acidic residues" evidence="4">
    <location>
        <begin position="628"/>
        <end position="637"/>
    </location>
</feature>
<feature type="compositionally biased region" description="Acidic residues" evidence="4">
    <location>
        <begin position="673"/>
        <end position="685"/>
    </location>
</feature>